<protein>
    <submittedName>
        <fullName evidence="2">Uncharacterized protein</fullName>
    </submittedName>
</protein>
<accession>A0A5N6KJ48</accession>
<organism evidence="2 3">
    <name type="scientific">Monilinia laxa</name>
    <name type="common">Brown rot fungus</name>
    <name type="synonym">Sclerotinia laxa</name>
    <dbReference type="NCBI Taxonomy" id="61186"/>
    <lineage>
        <taxon>Eukaryota</taxon>
        <taxon>Fungi</taxon>
        <taxon>Dikarya</taxon>
        <taxon>Ascomycota</taxon>
        <taxon>Pezizomycotina</taxon>
        <taxon>Leotiomycetes</taxon>
        <taxon>Helotiales</taxon>
        <taxon>Sclerotiniaceae</taxon>
        <taxon>Monilinia</taxon>
    </lineage>
</organism>
<evidence type="ECO:0000313" key="2">
    <source>
        <dbReference type="EMBL" id="KAB8303823.1"/>
    </source>
</evidence>
<evidence type="ECO:0000313" key="3">
    <source>
        <dbReference type="Proteomes" id="UP000326757"/>
    </source>
</evidence>
<dbReference type="EMBL" id="VIGI01000002">
    <property type="protein sequence ID" value="KAB8303823.1"/>
    <property type="molecule type" value="Genomic_DNA"/>
</dbReference>
<evidence type="ECO:0000256" key="1">
    <source>
        <dbReference type="SAM" id="MobiDB-lite"/>
    </source>
</evidence>
<feature type="compositionally biased region" description="Acidic residues" evidence="1">
    <location>
        <begin position="60"/>
        <end position="82"/>
    </location>
</feature>
<name>A0A5N6KJ48_MONLA</name>
<dbReference type="Proteomes" id="UP000326757">
    <property type="component" value="Unassembled WGS sequence"/>
</dbReference>
<reference evidence="2 3" key="1">
    <citation type="submission" date="2019-06" db="EMBL/GenBank/DDBJ databases">
        <title>Genome Sequence of the Brown Rot Fungal Pathogen Monilinia laxa.</title>
        <authorList>
            <person name="De Miccolis Angelini R.M."/>
            <person name="Landi L."/>
            <person name="Abate D."/>
            <person name="Pollastro S."/>
            <person name="Romanazzi G."/>
            <person name="Faretra F."/>
        </authorList>
    </citation>
    <scope>NUCLEOTIDE SEQUENCE [LARGE SCALE GENOMIC DNA]</scope>
    <source>
        <strain evidence="2 3">Mlax316</strain>
    </source>
</reference>
<gene>
    <name evidence="2" type="ORF">EYC80_005196</name>
</gene>
<feature type="region of interest" description="Disordered" evidence="1">
    <location>
        <begin position="51"/>
        <end position="97"/>
    </location>
</feature>
<sequence length="97" mass="10500">MMLDHSAASLYFLVGAKWMGSGGKCEGGGVRYGYDEYDRWPRSLELVKVKGSNMWRKNMDEDEGEGGGEEEGEEEEGEEEEGGGGGGGGKEKEDLSL</sequence>
<comment type="caution">
    <text evidence="2">The sequence shown here is derived from an EMBL/GenBank/DDBJ whole genome shotgun (WGS) entry which is preliminary data.</text>
</comment>
<keyword evidence="3" id="KW-1185">Reference proteome</keyword>
<dbReference type="AlphaFoldDB" id="A0A5N6KJ48"/>
<proteinExistence type="predicted"/>